<protein>
    <submittedName>
        <fullName evidence="2">Sugar isomerase</fullName>
    </submittedName>
</protein>
<keyword evidence="2" id="KW-0413">Isomerase</keyword>
<dbReference type="PANTHER" id="PTHR36120">
    <property type="entry name" value="FUCOSE ISOMERASE"/>
    <property type="match status" value="1"/>
</dbReference>
<gene>
    <name evidence="2" type="ORF">KPL37_14815</name>
</gene>
<dbReference type="PANTHER" id="PTHR36120:SF1">
    <property type="entry name" value="L-FUCOSE ISOMERASE C-TERMINAL DOMAIN-CONTAINING PROTEIN"/>
    <property type="match status" value="1"/>
</dbReference>
<evidence type="ECO:0000313" key="2">
    <source>
        <dbReference type="EMBL" id="MBU3160995.1"/>
    </source>
</evidence>
<dbReference type="Pfam" id="PF02952">
    <property type="entry name" value="Fucose_iso_C"/>
    <property type="match status" value="1"/>
</dbReference>
<reference evidence="2 3" key="1">
    <citation type="submission" date="2021-06" db="EMBL/GenBank/DDBJ databases">
        <title>Clostridia strains as spoilage organisms.</title>
        <authorList>
            <person name="Wambui J."/>
            <person name="Stephan R."/>
            <person name="Stevens M.J.A."/>
        </authorList>
    </citation>
    <scope>NUCLEOTIDE SEQUENCE [LARGE SCALE GENOMIC DNA]</scope>
    <source>
        <strain evidence="2 3">DSM 14204</strain>
    </source>
</reference>
<comment type="caution">
    <text evidence="2">The sequence shown here is derived from an EMBL/GenBank/DDBJ whole genome shotgun (WGS) entry which is preliminary data.</text>
</comment>
<dbReference type="GO" id="GO:0016853">
    <property type="term" value="F:isomerase activity"/>
    <property type="evidence" value="ECO:0007669"/>
    <property type="project" value="UniProtKB-KW"/>
</dbReference>
<proteinExistence type="predicted"/>
<sequence>MNIKVAFFPVARTTFFMPSAEEDFAKSCNMLEGIFNNISRPMELLTSPEMLGEFADTITEPDLIIYQSTTFVGGDFVTELTRRFNCPIVVWAVREPTIDGGRLKLNSLTGAFSAGNSVYLQGGHHEFVFGNPDEQVVIEKLSKIASAMEMVKKLNNLIIGVVGSQPAGFGFGAVDEAKLAGTLGTRIAQIEASGIMSKATALSAQEIAPALKELKSRTKGWDKMPAENLEKYARLSTAYKFFVKESGAGAIASRCWPDFFVGFGAPVCAVLSMLNDNGIASSCETDIGGAISMFIGAGLTGEATYFGDPVAIDEKCDSIVYWHCGAGASCLASKSEGAKLGVHPNRQIGPTMEFGLKGGPVTVLRLGKDKDGFRMFLYKGEALDEPQKFFGTSVTVRPEGGEAASKVAQFVKDGWEPHFVVAYGDVIEEVKTMCGFLGIKVWEY</sequence>
<organism evidence="2 3">
    <name type="scientific">Clostridium frigoris</name>
    <dbReference type="NCBI Taxonomy" id="205327"/>
    <lineage>
        <taxon>Bacteria</taxon>
        <taxon>Bacillati</taxon>
        <taxon>Bacillota</taxon>
        <taxon>Clostridia</taxon>
        <taxon>Eubacteriales</taxon>
        <taxon>Clostridiaceae</taxon>
        <taxon>Clostridium</taxon>
    </lineage>
</organism>
<accession>A0ABS6BWF7</accession>
<dbReference type="EMBL" id="JAHLDV010000042">
    <property type="protein sequence ID" value="MBU3160995.1"/>
    <property type="molecule type" value="Genomic_DNA"/>
</dbReference>
<feature type="domain" description="L-fucose isomerase C-terminal" evidence="1">
    <location>
        <begin position="356"/>
        <end position="442"/>
    </location>
</feature>
<keyword evidence="3" id="KW-1185">Reference proteome</keyword>
<evidence type="ECO:0000259" key="1">
    <source>
        <dbReference type="Pfam" id="PF02952"/>
    </source>
</evidence>
<dbReference type="Proteomes" id="UP000776252">
    <property type="component" value="Unassembled WGS sequence"/>
</dbReference>
<evidence type="ECO:0000313" key="3">
    <source>
        <dbReference type="Proteomes" id="UP000776252"/>
    </source>
</evidence>
<name>A0ABS6BWF7_9CLOT</name>
<dbReference type="InterPro" id="IPR015888">
    <property type="entry name" value="Fuc_isomerase_C"/>
</dbReference>